<proteinExistence type="predicted"/>
<accession>A0A067MWS8</accession>
<dbReference type="Proteomes" id="UP000027195">
    <property type="component" value="Unassembled WGS sequence"/>
</dbReference>
<sequence>MSMPTTVWPPIFAGGALLFAANYTLTVPRRSAARLRVLISIPATYAFWYALVGPHEHTSRLVQILPTATAMYGIMRVIETRIVSVWGESPPRWVVRGKVAPLPASVSGRLAYSLDLLTSLRGTSWFKDT</sequence>
<keyword evidence="1" id="KW-0472">Membrane</keyword>
<evidence type="ECO:0000313" key="2">
    <source>
        <dbReference type="EMBL" id="KDQ20074.1"/>
    </source>
</evidence>
<evidence type="ECO:0000313" key="3">
    <source>
        <dbReference type="Proteomes" id="UP000027195"/>
    </source>
</evidence>
<dbReference type="InParanoid" id="A0A067MWS8"/>
<dbReference type="OrthoDB" id="1077582at2759"/>
<protein>
    <submittedName>
        <fullName evidence="2">Uncharacterized protein</fullName>
    </submittedName>
</protein>
<feature type="transmembrane region" description="Helical" evidence="1">
    <location>
        <begin position="6"/>
        <end position="25"/>
    </location>
</feature>
<dbReference type="EMBL" id="KL198018">
    <property type="protein sequence ID" value="KDQ20074.1"/>
    <property type="molecule type" value="Genomic_DNA"/>
</dbReference>
<dbReference type="HOGENOM" id="CLU_1948488_0_0_1"/>
<keyword evidence="1" id="KW-1133">Transmembrane helix</keyword>
<name>A0A067MWS8_BOTB1</name>
<keyword evidence="1" id="KW-0812">Transmembrane</keyword>
<dbReference type="STRING" id="930990.A0A067MWS8"/>
<evidence type="ECO:0000256" key="1">
    <source>
        <dbReference type="SAM" id="Phobius"/>
    </source>
</evidence>
<dbReference type="AlphaFoldDB" id="A0A067MWS8"/>
<keyword evidence="3" id="KW-1185">Reference proteome</keyword>
<organism evidence="2 3">
    <name type="scientific">Botryobasidium botryosum (strain FD-172 SS1)</name>
    <dbReference type="NCBI Taxonomy" id="930990"/>
    <lineage>
        <taxon>Eukaryota</taxon>
        <taxon>Fungi</taxon>
        <taxon>Dikarya</taxon>
        <taxon>Basidiomycota</taxon>
        <taxon>Agaricomycotina</taxon>
        <taxon>Agaricomycetes</taxon>
        <taxon>Cantharellales</taxon>
        <taxon>Botryobasidiaceae</taxon>
        <taxon>Botryobasidium</taxon>
    </lineage>
</organism>
<gene>
    <name evidence="2" type="ORF">BOTBODRAFT_51431</name>
</gene>
<reference evidence="3" key="1">
    <citation type="journal article" date="2014" name="Proc. Natl. Acad. Sci. U.S.A.">
        <title>Extensive sampling of basidiomycete genomes demonstrates inadequacy of the white-rot/brown-rot paradigm for wood decay fungi.</title>
        <authorList>
            <person name="Riley R."/>
            <person name="Salamov A.A."/>
            <person name="Brown D.W."/>
            <person name="Nagy L.G."/>
            <person name="Floudas D."/>
            <person name="Held B.W."/>
            <person name="Levasseur A."/>
            <person name="Lombard V."/>
            <person name="Morin E."/>
            <person name="Otillar R."/>
            <person name="Lindquist E.A."/>
            <person name="Sun H."/>
            <person name="LaButti K.M."/>
            <person name="Schmutz J."/>
            <person name="Jabbour D."/>
            <person name="Luo H."/>
            <person name="Baker S.E."/>
            <person name="Pisabarro A.G."/>
            <person name="Walton J.D."/>
            <person name="Blanchette R.A."/>
            <person name="Henrissat B."/>
            <person name="Martin F."/>
            <person name="Cullen D."/>
            <person name="Hibbett D.S."/>
            <person name="Grigoriev I.V."/>
        </authorList>
    </citation>
    <scope>NUCLEOTIDE SEQUENCE [LARGE SCALE GENOMIC DNA]</scope>
    <source>
        <strain evidence="3">FD-172 SS1</strain>
    </source>
</reference>